<organism evidence="3 4">
    <name type="scientific">Gymnopilus dilepis</name>
    <dbReference type="NCBI Taxonomy" id="231916"/>
    <lineage>
        <taxon>Eukaryota</taxon>
        <taxon>Fungi</taxon>
        <taxon>Dikarya</taxon>
        <taxon>Basidiomycota</taxon>
        <taxon>Agaricomycotina</taxon>
        <taxon>Agaricomycetes</taxon>
        <taxon>Agaricomycetidae</taxon>
        <taxon>Agaricales</taxon>
        <taxon>Agaricineae</taxon>
        <taxon>Hymenogastraceae</taxon>
        <taxon>Gymnopilus</taxon>
    </lineage>
</organism>
<dbReference type="InParanoid" id="A0A409VFN1"/>
<protein>
    <recommendedName>
        <fullName evidence="2">SigF-like NTF2-like domain-containing protein</fullName>
    </recommendedName>
</protein>
<feature type="domain" description="SigF-like NTF2-like" evidence="2">
    <location>
        <begin position="1"/>
        <end position="169"/>
    </location>
</feature>
<keyword evidence="4" id="KW-1185">Reference proteome</keyword>
<evidence type="ECO:0000313" key="4">
    <source>
        <dbReference type="Proteomes" id="UP000284706"/>
    </source>
</evidence>
<evidence type="ECO:0000256" key="1">
    <source>
        <dbReference type="SAM" id="MobiDB-lite"/>
    </source>
</evidence>
<dbReference type="PANTHER" id="PTHR35393:SF1">
    <property type="entry name" value="SNOAL-LIKE DOMAIN-CONTAINING PROTEIN"/>
    <property type="match status" value="1"/>
</dbReference>
<dbReference type="AlphaFoldDB" id="A0A409VFN1"/>
<dbReference type="EMBL" id="NHYE01005658">
    <property type="protein sequence ID" value="PPQ65064.1"/>
    <property type="molecule type" value="Genomic_DNA"/>
</dbReference>
<comment type="caution">
    <text evidence="3">The sequence shown here is derived from an EMBL/GenBank/DDBJ whole genome shotgun (WGS) entry which is preliminary data.</text>
</comment>
<reference evidence="3 4" key="1">
    <citation type="journal article" date="2018" name="Evol. Lett.">
        <title>Horizontal gene cluster transfer increased hallucinogenic mushroom diversity.</title>
        <authorList>
            <person name="Reynolds H.T."/>
            <person name="Vijayakumar V."/>
            <person name="Gluck-Thaler E."/>
            <person name="Korotkin H.B."/>
            <person name="Matheny P.B."/>
            <person name="Slot J.C."/>
        </authorList>
    </citation>
    <scope>NUCLEOTIDE SEQUENCE [LARGE SCALE GENOMIC DNA]</scope>
    <source>
        <strain evidence="3 4">SRW20</strain>
    </source>
</reference>
<dbReference type="OrthoDB" id="2344312at2759"/>
<dbReference type="STRING" id="231916.A0A409VFN1"/>
<gene>
    <name evidence="3" type="ORF">CVT26_015760</name>
</gene>
<dbReference type="Pfam" id="PF24840">
    <property type="entry name" value="NTF2_SigF"/>
    <property type="match status" value="1"/>
</dbReference>
<dbReference type="PANTHER" id="PTHR35393">
    <property type="entry name" value="CHROMOSOME 1, WHOLE GENOME SHOTGUN SEQUENCE"/>
    <property type="match status" value="1"/>
</dbReference>
<evidence type="ECO:0000313" key="3">
    <source>
        <dbReference type="EMBL" id="PPQ65064.1"/>
    </source>
</evidence>
<proteinExistence type="predicted"/>
<feature type="region of interest" description="Disordered" evidence="1">
    <location>
        <begin position="175"/>
        <end position="197"/>
    </location>
</feature>
<dbReference type="InterPro" id="IPR057514">
    <property type="entry name" value="NTF2_SigF"/>
</dbReference>
<sequence length="197" mass="22063">MEDPAKDIVNVAYELTATDSPDVQKAAVERYMTPDVGFKHPVCSVNPGPNSRESVLGVYQWYRVLSPHIDIGIESVVWDPKQGVLYVEGVQWFKLFFLPIKPAPARLIIRLTLRKKGGLYYISQQEDFYHPDDFAALLLPMSAPFVRFGLTVAGVTSNLLARTANIFGYWRPTGEPQDPQAIPSYAPSEAGLYDKED</sequence>
<name>A0A409VFN1_9AGAR</name>
<dbReference type="Proteomes" id="UP000284706">
    <property type="component" value="Unassembled WGS sequence"/>
</dbReference>
<evidence type="ECO:0000259" key="2">
    <source>
        <dbReference type="Pfam" id="PF24840"/>
    </source>
</evidence>
<accession>A0A409VFN1</accession>